<feature type="compositionally biased region" description="Pro residues" evidence="1">
    <location>
        <begin position="22"/>
        <end position="38"/>
    </location>
</feature>
<dbReference type="HOGENOM" id="CLU_2016683_0_0_1"/>
<dbReference type="EMBL" id="KN837105">
    <property type="protein sequence ID" value="KIJ46919.1"/>
    <property type="molecule type" value="Genomic_DNA"/>
</dbReference>
<dbReference type="Proteomes" id="UP000054279">
    <property type="component" value="Unassembled WGS sequence"/>
</dbReference>
<name>A0A0C9VV36_SPHS4</name>
<proteinExistence type="predicted"/>
<evidence type="ECO:0000313" key="3">
    <source>
        <dbReference type="Proteomes" id="UP000054279"/>
    </source>
</evidence>
<gene>
    <name evidence="2" type="ORF">M422DRAFT_29096</name>
</gene>
<feature type="compositionally biased region" description="Basic residues" evidence="1">
    <location>
        <begin position="49"/>
        <end position="59"/>
    </location>
</feature>
<sequence length="123" mass="13664">MTNANTNRISRLMRNRNGLSIYPPPTHPTASRPYPPPHTVTHPTTRAHSNPRMHPHKTPILHIPSHPLSSYPTSNPISIHPNAITASWHNQINNQISILSAFCLASHHHHVDAPLESISPTGF</sequence>
<protein>
    <submittedName>
        <fullName evidence="2">Uncharacterized protein</fullName>
    </submittedName>
</protein>
<organism evidence="2 3">
    <name type="scientific">Sphaerobolus stellatus (strain SS14)</name>
    <dbReference type="NCBI Taxonomy" id="990650"/>
    <lineage>
        <taxon>Eukaryota</taxon>
        <taxon>Fungi</taxon>
        <taxon>Dikarya</taxon>
        <taxon>Basidiomycota</taxon>
        <taxon>Agaricomycotina</taxon>
        <taxon>Agaricomycetes</taxon>
        <taxon>Phallomycetidae</taxon>
        <taxon>Geastrales</taxon>
        <taxon>Sphaerobolaceae</taxon>
        <taxon>Sphaerobolus</taxon>
    </lineage>
</organism>
<evidence type="ECO:0000256" key="1">
    <source>
        <dbReference type="SAM" id="MobiDB-lite"/>
    </source>
</evidence>
<accession>A0A0C9VV36</accession>
<dbReference type="AlphaFoldDB" id="A0A0C9VV36"/>
<evidence type="ECO:0000313" key="2">
    <source>
        <dbReference type="EMBL" id="KIJ46919.1"/>
    </source>
</evidence>
<keyword evidence="3" id="KW-1185">Reference proteome</keyword>
<reference evidence="2 3" key="1">
    <citation type="submission" date="2014-06" db="EMBL/GenBank/DDBJ databases">
        <title>Evolutionary Origins and Diversification of the Mycorrhizal Mutualists.</title>
        <authorList>
            <consortium name="DOE Joint Genome Institute"/>
            <consortium name="Mycorrhizal Genomics Consortium"/>
            <person name="Kohler A."/>
            <person name="Kuo A."/>
            <person name="Nagy L.G."/>
            <person name="Floudas D."/>
            <person name="Copeland A."/>
            <person name="Barry K.W."/>
            <person name="Cichocki N."/>
            <person name="Veneault-Fourrey C."/>
            <person name="LaButti K."/>
            <person name="Lindquist E.A."/>
            <person name="Lipzen A."/>
            <person name="Lundell T."/>
            <person name="Morin E."/>
            <person name="Murat C."/>
            <person name="Riley R."/>
            <person name="Ohm R."/>
            <person name="Sun H."/>
            <person name="Tunlid A."/>
            <person name="Henrissat B."/>
            <person name="Grigoriev I.V."/>
            <person name="Hibbett D.S."/>
            <person name="Martin F."/>
        </authorList>
    </citation>
    <scope>NUCLEOTIDE SEQUENCE [LARGE SCALE GENOMIC DNA]</scope>
    <source>
        <strain evidence="2 3">SS14</strain>
    </source>
</reference>
<feature type="region of interest" description="Disordered" evidence="1">
    <location>
        <begin position="17"/>
        <end position="67"/>
    </location>
</feature>